<accession>A0A1U7CXL4</accession>
<evidence type="ECO:0000313" key="2">
    <source>
        <dbReference type="EMBL" id="APW63692.1"/>
    </source>
</evidence>
<dbReference type="STRING" id="1387353.BSF38_05266"/>
<organism evidence="2 3">
    <name type="scientific">Paludisphaera borealis</name>
    <dbReference type="NCBI Taxonomy" id="1387353"/>
    <lineage>
        <taxon>Bacteria</taxon>
        <taxon>Pseudomonadati</taxon>
        <taxon>Planctomycetota</taxon>
        <taxon>Planctomycetia</taxon>
        <taxon>Isosphaerales</taxon>
        <taxon>Isosphaeraceae</taxon>
        <taxon>Paludisphaera</taxon>
    </lineage>
</organism>
<dbReference type="KEGG" id="pbor:BSF38_05266"/>
<reference evidence="3" key="1">
    <citation type="submission" date="2016-12" db="EMBL/GenBank/DDBJ databases">
        <title>Comparative genomics of four Isosphaeraceae planctomycetes: a common pool of plasmids and glycoside hydrolase genes.</title>
        <authorList>
            <person name="Ivanova A."/>
        </authorList>
    </citation>
    <scope>NUCLEOTIDE SEQUENCE [LARGE SCALE GENOMIC DNA]</scope>
    <source>
        <strain evidence="3">PX4</strain>
    </source>
</reference>
<evidence type="ECO:0000313" key="3">
    <source>
        <dbReference type="Proteomes" id="UP000186309"/>
    </source>
</evidence>
<dbReference type="OrthoDB" id="286018at2"/>
<sequence length="254" mass="27582">MRHRPIVKFHPDLELLEKKQLMSVRGLAPPSAALRPGARAAALRQARAEAAAGNVVDASGNPADQTQAAAADPTTADPNQTSSQSPRFLVSRITNPTPINHVLTPPFAQVAVQNIPPIPGQTYNVYAVSMRNSTRLTFDVDSGFNVKFSGQTKEHSYPILTGDQKWLPNQVMVFYVLTKSYYPARPMVSGGFEFDLAGSRGIAIGGPSAIFLRIKYDPAKFPGMLDWITVHGPGAYGHRTGIADTSIWQFTRVP</sequence>
<keyword evidence="3" id="KW-1185">Reference proteome</keyword>
<feature type="compositionally biased region" description="Low complexity" evidence="1">
    <location>
        <begin position="61"/>
        <end position="80"/>
    </location>
</feature>
<protein>
    <submittedName>
        <fullName evidence="2">Uncharacterized protein</fullName>
    </submittedName>
</protein>
<name>A0A1U7CXL4_9BACT</name>
<dbReference type="Proteomes" id="UP000186309">
    <property type="component" value="Chromosome"/>
</dbReference>
<evidence type="ECO:0000256" key="1">
    <source>
        <dbReference type="SAM" id="MobiDB-lite"/>
    </source>
</evidence>
<dbReference type="EMBL" id="CP019082">
    <property type="protein sequence ID" value="APW63692.1"/>
    <property type="molecule type" value="Genomic_DNA"/>
</dbReference>
<dbReference type="RefSeq" id="WP_076350009.1">
    <property type="nucleotide sequence ID" value="NZ_CP019082.1"/>
</dbReference>
<dbReference type="AlphaFoldDB" id="A0A1U7CXL4"/>
<proteinExistence type="predicted"/>
<feature type="region of interest" description="Disordered" evidence="1">
    <location>
        <begin position="53"/>
        <end position="86"/>
    </location>
</feature>
<gene>
    <name evidence="2" type="ORF">BSF38_05266</name>
</gene>